<dbReference type="InterPro" id="IPR035992">
    <property type="entry name" value="Ricin_B-like_lectins"/>
</dbReference>
<comment type="caution">
    <text evidence="1">The sequence shown here is derived from an EMBL/GenBank/DDBJ whole genome shotgun (WGS) entry which is preliminary data.</text>
</comment>
<sequence>MVAISNLASLNFTQLAANAVEPAAGSNYHIQNLAFAHFLDNSNGVTSDGNPVVSGASSSASSQLWTYLDYPSTAGDRVFTLQVLSTEQSPASFNTRGGFLRIDSSTGKLVQGGAPMAWKLIEVAPTIFKLTPFDDVMSESGSLVATDMNSNIVSISANQAQLTQDETQLQQLWTFN</sequence>
<dbReference type="EMBL" id="NBII01000007">
    <property type="protein sequence ID" value="PAV17264.1"/>
    <property type="molecule type" value="Genomic_DNA"/>
</dbReference>
<dbReference type="AlphaFoldDB" id="A0A286UCL5"/>
<organism evidence="1 2">
    <name type="scientific">Pyrrhoderma noxium</name>
    <dbReference type="NCBI Taxonomy" id="2282107"/>
    <lineage>
        <taxon>Eukaryota</taxon>
        <taxon>Fungi</taxon>
        <taxon>Dikarya</taxon>
        <taxon>Basidiomycota</taxon>
        <taxon>Agaricomycotina</taxon>
        <taxon>Agaricomycetes</taxon>
        <taxon>Hymenochaetales</taxon>
        <taxon>Hymenochaetaceae</taxon>
        <taxon>Pyrrhoderma</taxon>
    </lineage>
</organism>
<protein>
    <recommendedName>
        <fullName evidence="3">Ricin B lectin domain-containing protein</fullName>
    </recommendedName>
</protein>
<reference evidence="1 2" key="1">
    <citation type="journal article" date="2017" name="Mol. Ecol.">
        <title>Comparative and population genomic landscape of Phellinus noxius: A hypervariable fungus causing root rot in trees.</title>
        <authorList>
            <person name="Chung C.L."/>
            <person name="Lee T.J."/>
            <person name="Akiba M."/>
            <person name="Lee H.H."/>
            <person name="Kuo T.H."/>
            <person name="Liu D."/>
            <person name="Ke H.M."/>
            <person name="Yokoi T."/>
            <person name="Roa M.B."/>
            <person name="Lu M.J."/>
            <person name="Chang Y.Y."/>
            <person name="Ann P.J."/>
            <person name="Tsai J.N."/>
            <person name="Chen C.Y."/>
            <person name="Tzean S.S."/>
            <person name="Ota Y."/>
            <person name="Hattori T."/>
            <person name="Sahashi N."/>
            <person name="Liou R.F."/>
            <person name="Kikuchi T."/>
            <person name="Tsai I.J."/>
        </authorList>
    </citation>
    <scope>NUCLEOTIDE SEQUENCE [LARGE SCALE GENOMIC DNA]</scope>
    <source>
        <strain evidence="1 2">FFPRI411160</strain>
    </source>
</reference>
<accession>A0A286UCL5</accession>
<proteinExistence type="predicted"/>
<gene>
    <name evidence="1" type="ORF">PNOK_0732800</name>
</gene>
<dbReference type="OrthoDB" id="3193690at2759"/>
<keyword evidence="2" id="KW-1185">Reference proteome</keyword>
<dbReference type="Proteomes" id="UP000217199">
    <property type="component" value="Unassembled WGS sequence"/>
</dbReference>
<dbReference type="CDD" id="cd00161">
    <property type="entry name" value="beta-trefoil_Ricin-like"/>
    <property type="match status" value="1"/>
</dbReference>
<evidence type="ECO:0000313" key="1">
    <source>
        <dbReference type="EMBL" id="PAV17264.1"/>
    </source>
</evidence>
<evidence type="ECO:0000313" key="2">
    <source>
        <dbReference type="Proteomes" id="UP000217199"/>
    </source>
</evidence>
<dbReference type="Gene3D" id="2.80.10.50">
    <property type="match status" value="1"/>
</dbReference>
<dbReference type="SUPFAM" id="SSF50370">
    <property type="entry name" value="Ricin B-like lectins"/>
    <property type="match status" value="1"/>
</dbReference>
<evidence type="ECO:0008006" key="3">
    <source>
        <dbReference type="Google" id="ProtNLM"/>
    </source>
</evidence>
<dbReference type="InParanoid" id="A0A286UCL5"/>
<name>A0A286UCL5_9AGAM</name>